<comment type="caution">
    <text evidence="1">The sequence shown here is derived from an EMBL/GenBank/DDBJ whole genome shotgun (WGS) entry which is preliminary data.</text>
</comment>
<accession>A0AC60PDM3</accession>
<proteinExistence type="predicted"/>
<sequence length="270" mass="29590">MTSYVTLCFTCLTEVVGTNLESGRRPLTASGFPVTFLTEVASSLLKEAKDRPSSPSLVEVVREEVHRAFQPETPVTTAAQEEPALSYAAMVRRAPPAPRPYMAPPRLIIHGRSHPDVKLPEEEPVILTSYPTSDFSQLPNKSRLCGVNNSFVVMLVPAGSSQSTIDWVPRDYEARGQQNQTSELVLGSIEEGHMKRMKRDSVEFNGVSLHSQRRVPFLHRGPGSTIKAVCRPRGGSLSGVLAGTYCSGCPQGRPTGRPREIRDCIMDDKS</sequence>
<protein>
    <submittedName>
        <fullName evidence="1">Uncharacterized protein</fullName>
    </submittedName>
</protein>
<evidence type="ECO:0000313" key="2">
    <source>
        <dbReference type="Proteomes" id="UP000805193"/>
    </source>
</evidence>
<gene>
    <name evidence="1" type="ORF">HPB47_005207</name>
</gene>
<dbReference type="Proteomes" id="UP000805193">
    <property type="component" value="Unassembled WGS sequence"/>
</dbReference>
<keyword evidence="2" id="KW-1185">Reference proteome</keyword>
<dbReference type="EMBL" id="JABSTQ010010779">
    <property type="protein sequence ID" value="KAG0417998.1"/>
    <property type="molecule type" value="Genomic_DNA"/>
</dbReference>
<reference evidence="1 2" key="1">
    <citation type="journal article" date="2020" name="Cell">
        <title>Large-Scale Comparative Analyses of Tick Genomes Elucidate Their Genetic Diversity and Vector Capacities.</title>
        <authorList>
            <consortium name="Tick Genome and Microbiome Consortium (TIGMIC)"/>
            <person name="Jia N."/>
            <person name="Wang J."/>
            <person name="Shi W."/>
            <person name="Du L."/>
            <person name="Sun Y."/>
            <person name="Zhan W."/>
            <person name="Jiang J.F."/>
            <person name="Wang Q."/>
            <person name="Zhang B."/>
            <person name="Ji P."/>
            <person name="Bell-Sakyi L."/>
            <person name="Cui X.M."/>
            <person name="Yuan T.T."/>
            <person name="Jiang B.G."/>
            <person name="Yang W.F."/>
            <person name="Lam T.T."/>
            <person name="Chang Q.C."/>
            <person name="Ding S.J."/>
            <person name="Wang X.J."/>
            <person name="Zhu J.G."/>
            <person name="Ruan X.D."/>
            <person name="Zhao L."/>
            <person name="Wei J.T."/>
            <person name="Ye R.Z."/>
            <person name="Que T.C."/>
            <person name="Du C.H."/>
            <person name="Zhou Y.H."/>
            <person name="Cheng J.X."/>
            <person name="Dai P.F."/>
            <person name="Guo W.B."/>
            <person name="Han X.H."/>
            <person name="Huang E.J."/>
            <person name="Li L.F."/>
            <person name="Wei W."/>
            <person name="Gao Y.C."/>
            <person name="Liu J.Z."/>
            <person name="Shao H.Z."/>
            <person name="Wang X."/>
            <person name="Wang C.C."/>
            <person name="Yang T.C."/>
            <person name="Huo Q.B."/>
            <person name="Li W."/>
            <person name="Chen H.Y."/>
            <person name="Chen S.E."/>
            <person name="Zhou L.G."/>
            <person name="Ni X.B."/>
            <person name="Tian J.H."/>
            <person name="Sheng Y."/>
            <person name="Liu T."/>
            <person name="Pan Y.S."/>
            <person name="Xia L.Y."/>
            <person name="Li J."/>
            <person name="Zhao F."/>
            <person name="Cao W.C."/>
        </authorList>
    </citation>
    <scope>NUCLEOTIDE SEQUENCE [LARGE SCALE GENOMIC DNA]</scope>
    <source>
        <strain evidence="1">Iper-2018</strain>
    </source>
</reference>
<evidence type="ECO:0000313" key="1">
    <source>
        <dbReference type="EMBL" id="KAG0417998.1"/>
    </source>
</evidence>
<organism evidence="1 2">
    <name type="scientific">Ixodes persulcatus</name>
    <name type="common">Taiga tick</name>
    <dbReference type="NCBI Taxonomy" id="34615"/>
    <lineage>
        <taxon>Eukaryota</taxon>
        <taxon>Metazoa</taxon>
        <taxon>Ecdysozoa</taxon>
        <taxon>Arthropoda</taxon>
        <taxon>Chelicerata</taxon>
        <taxon>Arachnida</taxon>
        <taxon>Acari</taxon>
        <taxon>Parasitiformes</taxon>
        <taxon>Ixodida</taxon>
        <taxon>Ixodoidea</taxon>
        <taxon>Ixodidae</taxon>
        <taxon>Ixodinae</taxon>
        <taxon>Ixodes</taxon>
    </lineage>
</organism>
<name>A0AC60PDM3_IXOPE</name>